<protein>
    <submittedName>
        <fullName evidence="1">Uncharacterized protein</fullName>
    </submittedName>
</protein>
<accession>A0ABW1REZ5</accession>
<dbReference type="Proteomes" id="UP001596289">
    <property type="component" value="Unassembled WGS sequence"/>
</dbReference>
<gene>
    <name evidence="1" type="ORF">ACFQGP_04180</name>
</gene>
<keyword evidence="2" id="KW-1185">Reference proteome</keyword>
<proteinExistence type="predicted"/>
<dbReference type="EMBL" id="JBHSSL010000025">
    <property type="protein sequence ID" value="MFC6169775.1"/>
    <property type="molecule type" value="Genomic_DNA"/>
</dbReference>
<name>A0ABW1REZ5_9LACO</name>
<reference evidence="2" key="1">
    <citation type="journal article" date="2019" name="Int. J. Syst. Evol. Microbiol.">
        <title>The Global Catalogue of Microorganisms (GCM) 10K type strain sequencing project: providing services to taxonomists for standard genome sequencing and annotation.</title>
        <authorList>
            <consortium name="The Broad Institute Genomics Platform"/>
            <consortium name="The Broad Institute Genome Sequencing Center for Infectious Disease"/>
            <person name="Wu L."/>
            <person name="Ma J."/>
        </authorList>
    </citation>
    <scope>NUCLEOTIDE SEQUENCE [LARGE SCALE GENOMIC DNA]</scope>
    <source>
        <strain evidence="2">CCM 8904</strain>
    </source>
</reference>
<evidence type="ECO:0000313" key="1">
    <source>
        <dbReference type="EMBL" id="MFC6169775.1"/>
    </source>
</evidence>
<evidence type="ECO:0000313" key="2">
    <source>
        <dbReference type="Proteomes" id="UP001596289"/>
    </source>
</evidence>
<sequence>MVPINCCLRKMTTKQRNKAVKLIIRCIDQHNNILQPDLLKYGYKYSDYSVSAPDLAAQGYLPIASNVVTGCLNEKQQRLTFVYRSVDGLL</sequence>
<dbReference type="RefSeq" id="WP_125551129.1">
    <property type="nucleotide sequence ID" value="NZ_JBHSSL010000025.1"/>
</dbReference>
<organism evidence="1 2">
    <name type="scientific">Loigolactobacillus jiayinensis</name>
    <dbReference type="NCBI Taxonomy" id="2486016"/>
    <lineage>
        <taxon>Bacteria</taxon>
        <taxon>Bacillati</taxon>
        <taxon>Bacillota</taxon>
        <taxon>Bacilli</taxon>
        <taxon>Lactobacillales</taxon>
        <taxon>Lactobacillaceae</taxon>
        <taxon>Loigolactobacillus</taxon>
    </lineage>
</organism>
<comment type="caution">
    <text evidence="1">The sequence shown here is derived from an EMBL/GenBank/DDBJ whole genome shotgun (WGS) entry which is preliminary data.</text>
</comment>